<accession>A0A8S3C1S9</accession>
<evidence type="ECO:0000313" key="2">
    <source>
        <dbReference type="Proteomes" id="UP000676336"/>
    </source>
</evidence>
<dbReference type="AlphaFoldDB" id="A0A8S3C1S9"/>
<organism evidence="1 2">
    <name type="scientific">Rotaria magnacalcarata</name>
    <dbReference type="NCBI Taxonomy" id="392030"/>
    <lineage>
        <taxon>Eukaryota</taxon>
        <taxon>Metazoa</taxon>
        <taxon>Spiralia</taxon>
        <taxon>Gnathifera</taxon>
        <taxon>Rotifera</taxon>
        <taxon>Eurotatoria</taxon>
        <taxon>Bdelloidea</taxon>
        <taxon>Philodinida</taxon>
        <taxon>Philodinidae</taxon>
        <taxon>Rotaria</taxon>
    </lineage>
</organism>
<feature type="non-terminal residue" evidence="1">
    <location>
        <position position="63"/>
    </location>
</feature>
<proteinExistence type="predicted"/>
<comment type="caution">
    <text evidence="1">The sequence shown here is derived from an EMBL/GenBank/DDBJ whole genome shotgun (WGS) entry which is preliminary data.</text>
</comment>
<gene>
    <name evidence="1" type="ORF">SMN809_LOCUS50091</name>
</gene>
<name>A0A8S3C1S9_9BILA</name>
<dbReference type="EMBL" id="CAJOBI010164971">
    <property type="protein sequence ID" value="CAF4865944.1"/>
    <property type="molecule type" value="Genomic_DNA"/>
</dbReference>
<dbReference type="Proteomes" id="UP000676336">
    <property type="component" value="Unassembled WGS sequence"/>
</dbReference>
<evidence type="ECO:0000313" key="1">
    <source>
        <dbReference type="EMBL" id="CAF4865944.1"/>
    </source>
</evidence>
<protein>
    <submittedName>
        <fullName evidence="1">Uncharacterized protein</fullName>
    </submittedName>
</protein>
<sequence>MKKFTKESRTQAMTIYIRTLAREHEVWKNVIKSSIEGFPQDIYEDLDGEAGLVAFKHYHELRE</sequence>
<reference evidence="1" key="1">
    <citation type="submission" date="2021-02" db="EMBL/GenBank/DDBJ databases">
        <authorList>
            <person name="Nowell W R."/>
        </authorList>
    </citation>
    <scope>NUCLEOTIDE SEQUENCE</scope>
</reference>